<dbReference type="InterPro" id="IPR050656">
    <property type="entry name" value="PINX1"/>
</dbReference>
<dbReference type="AlphaFoldDB" id="A0A9P8PBM5"/>
<reference evidence="2" key="1">
    <citation type="journal article" date="2021" name="Open Biol.">
        <title>Shared evolutionary footprints suggest mitochondrial oxidative damage underlies multiple complex I losses in fungi.</title>
        <authorList>
            <person name="Schikora-Tamarit M.A."/>
            <person name="Marcet-Houben M."/>
            <person name="Nosek J."/>
            <person name="Gabaldon T."/>
        </authorList>
    </citation>
    <scope>NUCLEOTIDE SEQUENCE</scope>
    <source>
        <strain evidence="2">CBS6075</strain>
    </source>
</reference>
<protein>
    <recommendedName>
        <fullName evidence="4">G-patch domain-containing protein</fullName>
    </recommendedName>
</protein>
<feature type="region of interest" description="Disordered" evidence="1">
    <location>
        <begin position="103"/>
        <end position="177"/>
    </location>
</feature>
<keyword evidence="3" id="KW-1185">Reference proteome</keyword>
<accession>A0A9P8PBM5</accession>
<gene>
    <name evidence="2" type="ORF">OGAPHI_002106</name>
</gene>
<comment type="caution">
    <text evidence="2">The sequence shown here is derived from an EMBL/GenBank/DDBJ whole genome shotgun (WGS) entry which is preliminary data.</text>
</comment>
<feature type="compositionally biased region" description="Basic residues" evidence="1">
    <location>
        <begin position="155"/>
        <end position="164"/>
    </location>
</feature>
<dbReference type="Proteomes" id="UP000769157">
    <property type="component" value="Unassembled WGS sequence"/>
</dbReference>
<dbReference type="EMBL" id="JAEUBE010000158">
    <property type="protein sequence ID" value="KAH3668352.1"/>
    <property type="molecule type" value="Genomic_DNA"/>
</dbReference>
<proteinExistence type="predicted"/>
<feature type="compositionally biased region" description="Basic and acidic residues" evidence="1">
    <location>
        <begin position="105"/>
        <end position="114"/>
    </location>
</feature>
<dbReference type="GeneID" id="70234073"/>
<evidence type="ECO:0000256" key="1">
    <source>
        <dbReference type="SAM" id="MobiDB-lite"/>
    </source>
</evidence>
<evidence type="ECO:0000313" key="3">
    <source>
        <dbReference type="Proteomes" id="UP000769157"/>
    </source>
</evidence>
<evidence type="ECO:0008006" key="4">
    <source>
        <dbReference type="Google" id="ProtNLM"/>
    </source>
</evidence>
<name>A0A9P8PBM5_9ASCO</name>
<sequence length="177" mass="20135">MDPRQYLKSYGWIEGEAFRKGALKKPILVKHKKNAYGIGHGSSQAEAWWEKMFDGQLKSLDVSSDNGSVTFAQDEESIRQFNKSQSQLYRMFVKGGVLEGSIKGEQQKQQKEEQDGQLMIFDLGEKKKKGKKGKSKKKEKKEKKGKKEKSIKSKDKSKKSKTKAKSKDKISSGKIKK</sequence>
<organism evidence="2 3">
    <name type="scientific">Ogataea philodendri</name>
    <dbReference type="NCBI Taxonomy" id="1378263"/>
    <lineage>
        <taxon>Eukaryota</taxon>
        <taxon>Fungi</taxon>
        <taxon>Dikarya</taxon>
        <taxon>Ascomycota</taxon>
        <taxon>Saccharomycotina</taxon>
        <taxon>Pichiomycetes</taxon>
        <taxon>Pichiales</taxon>
        <taxon>Pichiaceae</taxon>
        <taxon>Ogataea</taxon>
    </lineage>
</organism>
<evidence type="ECO:0000313" key="2">
    <source>
        <dbReference type="EMBL" id="KAH3668352.1"/>
    </source>
</evidence>
<dbReference type="PANTHER" id="PTHR23149:SF26">
    <property type="entry name" value="PROTEIN TMA23"/>
    <property type="match status" value="1"/>
</dbReference>
<dbReference type="RefSeq" id="XP_046062766.1">
    <property type="nucleotide sequence ID" value="XM_046202940.1"/>
</dbReference>
<dbReference type="PANTHER" id="PTHR23149">
    <property type="entry name" value="G PATCH DOMAIN CONTAINING PROTEIN"/>
    <property type="match status" value="1"/>
</dbReference>
<feature type="compositionally biased region" description="Basic residues" evidence="1">
    <location>
        <begin position="126"/>
        <end position="147"/>
    </location>
</feature>
<dbReference type="OrthoDB" id="3366546at2759"/>
<reference evidence="2" key="2">
    <citation type="submission" date="2021-01" db="EMBL/GenBank/DDBJ databases">
        <authorList>
            <person name="Schikora-Tamarit M.A."/>
        </authorList>
    </citation>
    <scope>NUCLEOTIDE SEQUENCE</scope>
    <source>
        <strain evidence="2">CBS6075</strain>
    </source>
</reference>